<reference evidence="1 2" key="1">
    <citation type="submission" date="2018-05" db="EMBL/GenBank/DDBJ databases">
        <title>Marinifilum breve JC075T sp. nov., a marine bacterium isolated from Yongle Blue Hole in the South China Sea.</title>
        <authorList>
            <person name="Fu T."/>
        </authorList>
    </citation>
    <scope>NUCLEOTIDE SEQUENCE [LARGE SCALE GENOMIC DNA]</scope>
    <source>
        <strain evidence="1 2">JC075</strain>
    </source>
</reference>
<accession>A0A2V3ZT59</accession>
<protein>
    <submittedName>
        <fullName evidence="1">Uncharacterized protein</fullName>
    </submittedName>
</protein>
<name>A0A2V3ZT59_9BACT</name>
<keyword evidence="2" id="KW-1185">Reference proteome</keyword>
<dbReference type="Proteomes" id="UP000248079">
    <property type="component" value="Unassembled WGS sequence"/>
</dbReference>
<dbReference type="AlphaFoldDB" id="A0A2V3ZT59"/>
<gene>
    <name evidence="1" type="ORF">DF185_19780</name>
</gene>
<sequence>MVELLLNVIENEADRLTPGNVGHYKNSIKCTANKVKAMLVQKPKYKCYRCKDTGVIDSEEFHGHTEGIVHENKQCSCQQKE</sequence>
<evidence type="ECO:0000313" key="2">
    <source>
        <dbReference type="Proteomes" id="UP000248079"/>
    </source>
</evidence>
<organism evidence="1 2">
    <name type="scientific">Marinifilum breve</name>
    <dbReference type="NCBI Taxonomy" id="2184082"/>
    <lineage>
        <taxon>Bacteria</taxon>
        <taxon>Pseudomonadati</taxon>
        <taxon>Bacteroidota</taxon>
        <taxon>Bacteroidia</taxon>
        <taxon>Marinilabiliales</taxon>
        <taxon>Marinifilaceae</taxon>
    </lineage>
</organism>
<comment type="caution">
    <text evidence="1">The sequence shown here is derived from an EMBL/GenBank/DDBJ whole genome shotgun (WGS) entry which is preliminary data.</text>
</comment>
<dbReference type="EMBL" id="QFLI01000011">
    <property type="protein sequence ID" value="PXX96882.1"/>
    <property type="molecule type" value="Genomic_DNA"/>
</dbReference>
<proteinExistence type="predicted"/>
<evidence type="ECO:0000313" key="1">
    <source>
        <dbReference type="EMBL" id="PXX96882.1"/>
    </source>
</evidence>